<keyword evidence="11" id="KW-1185">Reference proteome</keyword>
<feature type="compositionally biased region" description="Polar residues" evidence="7">
    <location>
        <begin position="28"/>
        <end position="52"/>
    </location>
</feature>
<comment type="pathway">
    <text evidence="1 6">Cell wall biogenesis; peptidoglycan biosynthesis.</text>
</comment>
<dbReference type="GO" id="GO:0008360">
    <property type="term" value="P:regulation of cell shape"/>
    <property type="evidence" value="ECO:0007669"/>
    <property type="project" value="UniProtKB-UniRule"/>
</dbReference>
<evidence type="ECO:0000313" key="11">
    <source>
        <dbReference type="Proteomes" id="UP000282515"/>
    </source>
</evidence>
<feature type="compositionally biased region" description="Pro residues" evidence="7">
    <location>
        <begin position="168"/>
        <end position="180"/>
    </location>
</feature>
<dbReference type="EMBL" id="RDBF01000015">
    <property type="protein sequence ID" value="RLV54666.1"/>
    <property type="molecule type" value="Genomic_DNA"/>
</dbReference>
<keyword evidence="3 6" id="KW-0133">Cell shape</keyword>
<dbReference type="InterPro" id="IPR050979">
    <property type="entry name" value="LD-transpeptidase"/>
</dbReference>
<dbReference type="AlphaFoldDB" id="A0A3L8PHB2"/>
<protein>
    <recommendedName>
        <fullName evidence="9">L,D-TPase catalytic domain-containing protein</fullName>
    </recommendedName>
</protein>
<dbReference type="GO" id="GO:0071555">
    <property type="term" value="P:cell wall organization"/>
    <property type="evidence" value="ECO:0007669"/>
    <property type="project" value="UniProtKB-UniRule"/>
</dbReference>
<feature type="domain" description="L,D-TPase catalytic" evidence="9">
    <location>
        <begin position="185"/>
        <end position="308"/>
    </location>
</feature>
<evidence type="ECO:0000256" key="2">
    <source>
        <dbReference type="ARBA" id="ARBA00022679"/>
    </source>
</evidence>
<feature type="region of interest" description="Disordered" evidence="7">
    <location>
        <begin position="1"/>
        <end position="104"/>
    </location>
</feature>
<comment type="caution">
    <text evidence="10">The sequence shown here is derived from an EMBL/GenBank/DDBJ whole genome shotgun (WGS) entry which is preliminary data.</text>
</comment>
<gene>
    <name evidence="10" type="ORF">D9V41_15230</name>
</gene>
<dbReference type="PROSITE" id="PS52029">
    <property type="entry name" value="LD_TPASE"/>
    <property type="match status" value="1"/>
</dbReference>
<keyword evidence="4 6" id="KW-0573">Peptidoglycan synthesis</keyword>
<keyword evidence="8" id="KW-0472">Membrane</keyword>
<dbReference type="GO" id="GO:0016740">
    <property type="term" value="F:transferase activity"/>
    <property type="evidence" value="ECO:0007669"/>
    <property type="project" value="UniProtKB-KW"/>
</dbReference>
<evidence type="ECO:0000256" key="1">
    <source>
        <dbReference type="ARBA" id="ARBA00004752"/>
    </source>
</evidence>
<dbReference type="OrthoDB" id="5242394at2"/>
<evidence type="ECO:0000313" key="10">
    <source>
        <dbReference type="EMBL" id="RLV54666.1"/>
    </source>
</evidence>
<evidence type="ECO:0000259" key="9">
    <source>
        <dbReference type="PROSITE" id="PS52029"/>
    </source>
</evidence>
<dbReference type="InterPro" id="IPR038063">
    <property type="entry name" value="Transpep_catalytic_dom"/>
</dbReference>
<dbReference type="Pfam" id="PF03734">
    <property type="entry name" value="YkuD"/>
    <property type="match status" value="1"/>
</dbReference>
<organism evidence="10 11">
    <name type="scientific">Aeromicrobium phragmitis</name>
    <dbReference type="NCBI Taxonomy" id="2478914"/>
    <lineage>
        <taxon>Bacteria</taxon>
        <taxon>Bacillati</taxon>
        <taxon>Actinomycetota</taxon>
        <taxon>Actinomycetes</taxon>
        <taxon>Propionibacteriales</taxon>
        <taxon>Nocardioidaceae</taxon>
        <taxon>Aeromicrobium</taxon>
    </lineage>
</organism>
<evidence type="ECO:0000256" key="6">
    <source>
        <dbReference type="PROSITE-ProRule" id="PRU01373"/>
    </source>
</evidence>
<dbReference type="PANTHER" id="PTHR30582:SF2">
    <property type="entry name" value="L,D-TRANSPEPTIDASE YCIB-RELATED"/>
    <property type="match status" value="1"/>
</dbReference>
<dbReference type="InterPro" id="IPR005490">
    <property type="entry name" value="LD_TPept_cat_dom"/>
</dbReference>
<proteinExistence type="predicted"/>
<evidence type="ECO:0000256" key="3">
    <source>
        <dbReference type="ARBA" id="ARBA00022960"/>
    </source>
</evidence>
<keyword evidence="2" id="KW-0808">Transferase</keyword>
<feature type="transmembrane region" description="Helical" evidence="8">
    <location>
        <begin position="108"/>
        <end position="129"/>
    </location>
</feature>
<feature type="compositionally biased region" description="Low complexity" evidence="7">
    <location>
        <begin position="53"/>
        <end position="78"/>
    </location>
</feature>
<feature type="compositionally biased region" description="Low complexity" evidence="7">
    <location>
        <begin position="1"/>
        <end position="26"/>
    </location>
</feature>
<dbReference type="GO" id="GO:0018104">
    <property type="term" value="P:peptidoglycan-protein cross-linking"/>
    <property type="evidence" value="ECO:0007669"/>
    <property type="project" value="TreeGrafter"/>
</dbReference>
<evidence type="ECO:0000256" key="4">
    <source>
        <dbReference type="ARBA" id="ARBA00022984"/>
    </source>
</evidence>
<name>A0A3L8PHB2_9ACTN</name>
<reference evidence="10 11" key="1">
    <citation type="submission" date="2018-10" db="EMBL/GenBank/DDBJ databases">
        <title>Aeromicrobium sp. 9W16Y-2 whole genome shotgun sequence.</title>
        <authorList>
            <person name="Li F."/>
        </authorList>
    </citation>
    <scope>NUCLEOTIDE SEQUENCE [LARGE SCALE GENOMIC DNA]</scope>
    <source>
        <strain evidence="10 11">9W16Y-2</strain>
    </source>
</reference>
<dbReference type="GO" id="GO:0005576">
    <property type="term" value="C:extracellular region"/>
    <property type="evidence" value="ECO:0007669"/>
    <property type="project" value="TreeGrafter"/>
</dbReference>
<feature type="compositionally biased region" description="Basic residues" evidence="7">
    <location>
        <begin position="92"/>
        <end position="104"/>
    </location>
</feature>
<keyword evidence="8" id="KW-0812">Transmembrane</keyword>
<dbReference type="GO" id="GO:0071972">
    <property type="term" value="F:peptidoglycan L,D-transpeptidase activity"/>
    <property type="evidence" value="ECO:0007669"/>
    <property type="project" value="TreeGrafter"/>
</dbReference>
<dbReference type="CDD" id="cd16913">
    <property type="entry name" value="YkuD_like"/>
    <property type="match status" value="1"/>
</dbReference>
<sequence>MSASCWTRSTTSASSSTATSKSAACSPRCTTAAPSTRETSSPRSATPTISTFSSHRSPSRSGSPKRPPSAARSSGPPSTTRAPRPIASSPRWWRRVGKHRRPRRTQQLRGTLLFGSVATSLAVGLTAVFSPSLSVASDDPGATPTIVTATLPTVEAPIVEQPREAPDPDAPPADPPPPPESGEGRRIVFDQSDQRVWLLEDDGTVTSTYLVSGSRFDNLDPGSYAVRARYRNATSFDNSGTMEYFVEFTTGWSEPIGFHSIPVDREGNLEQSVDELGRPLSAGCIRQKPEDAAFLWDWAPIGTPVVVTA</sequence>
<evidence type="ECO:0000256" key="7">
    <source>
        <dbReference type="SAM" id="MobiDB-lite"/>
    </source>
</evidence>
<dbReference type="SUPFAM" id="SSF141523">
    <property type="entry name" value="L,D-transpeptidase catalytic domain-like"/>
    <property type="match status" value="1"/>
</dbReference>
<dbReference type="Proteomes" id="UP000282515">
    <property type="component" value="Unassembled WGS sequence"/>
</dbReference>
<accession>A0A3L8PHB2</accession>
<dbReference type="Gene3D" id="2.40.440.10">
    <property type="entry name" value="L,D-transpeptidase catalytic domain-like"/>
    <property type="match status" value="1"/>
</dbReference>
<feature type="region of interest" description="Disordered" evidence="7">
    <location>
        <begin position="162"/>
        <end position="185"/>
    </location>
</feature>
<evidence type="ECO:0000256" key="5">
    <source>
        <dbReference type="ARBA" id="ARBA00023316"/>
    </source>
</evidence>
<keyword evidence="5 6" id="KW-0961">Cell wall biogenesis/degradation</keyword>
<feature type="active site" description="Proton donor/acceptor" evidence="6">
    <location>
        <position position="259"/>
    </location>
</feature>
<keyword evidence="8" id="KW-1133">Transmembrane helix</keyword>
<feature type="active site" description="Nucleophile" evidence="6">
    <location>
        <position position="284"/>
    </location>
</feature>
<evidence type="ECO:0000256" key="8">
    <source>
        <dbReference type="SAM" id="Phobius"/>
    </source>
</evidence>
<dbReference type="UniPathway" id="UPA00219"/>
<dbReference type="PANTHER" id="PTHR30582">
    <property type="entry name" value="L,D-TRANSPEPTIDASE"/>
    <property type="match status" value="1"/>
</dbReference>